<evidence type="ECO:0000256" key="1">
    <source>
        <dbReference type="ARBA" id="ARBA00023121"/>
    </source>
</evidence>
<name>A0A061ABT0_9MOLU</name>
<dbReference type="OrthoDB" id="9781230at2"/>
<dbReference type="HOGENOM" id="CLU_048251_4_3_14"/>
<proteinExistence type="predicted"/>
<dbReference type="RefSeq" id="WP_045749755.1">
    <property type="nucleotide sequence ID" value="NZ_FUZK01000001.1"/>
</dbReference>
<sequence>MKKYRVIVCSNSAIDYLDYPKDIDVFRSKIHFGDESYNDFTELSAKDFYQRISEHPNDIPKTSYVSLGYVTEHLEALQKEGYTDCLVITIAKPLSGLHDAIKHLSKDMKIKVHVYDSKTLAYPESHMAIQAYQMFKLGANLKEVLSVLDFIRDHNKMYFAVDTLLYLVKNGRLSKLSGTLGTFLKIKPVLTLDSEGKVQTLEKIRTTKKSLMRIVELYLEDTKDKDVITFISHAHNDQAVKEITDMVKKVYPEREIISTYLTPVVGAHCGPKAIAIGYIQKQ</sequence>
<dbReference type="SUPFAM" id="SSF82549">
    <property type="entry name" value="DAK1/DegV-like"/>
    <property type="match status" value="1"/>
</dbReference>
<organism evidence="2 3">
    <name type="scientific">Acholeplasma oculi</name>
    <dbReference type="NCBI Taxonomy" id="35623"/>
    <lineage>
        <taxon>Bacteria</taxon>
        <taxon>Bacillati</taxon>
        <taxon>Mycoplasmatota</taxon>
        <taxon>Mollicutes</taxon>
        <taxon>Acholeplasmatales</taxon>
        <taxon>Acholeplasmataceae</taxon>
        <taxon>Acholeplasma</taxon>
    </lineage>
</organism>
<dbReference type="Proteomes" id="UP000032434">
    <property type="component" value="Chromosome 1"/>
</dbReference>
<reference evidence="3" key="1">
    <citation type="submission" date="2014-05" db="EMBL/GenBank/DDBJ databases">
        <authorList>
            <person name="Kube M."/>
        </authorList>
    </citation>
    <scope>NUCLEOTIDE SEQUENCE [LARGE SCALE GENOMIC DNA]</scope>
</reference>
<dbReference type="PATRIC" id="fig|35623.3.peg.1252"/>
<dbReference type="PROSITE" id="PS51482">
    <property type="entry name" value="DEGV"/>
    <property type="match status" value="1"/>
</dbReference>
<accession>A0A061ABT0</accession>
<keyword evidence="3" id="KW-1185">Reference proteome</keyword>
<dbReference type="InterPro" id="IPR050270">
    <property type="entry name" value="DegV_domain_contain"/>
</dbReference>
<gene>
    <name evidence="2" type="primary">degV6</name>
    <name evidence="2" type="ORF">Aocu_12520</name>
</gene>
<dbReference type="Gene3D" id="3.40.50.10170">
    <property type="match status" value="1"/>
</dbReference>
<dbReference type="InParanoid" id="A0A061ABT0"/>
<dbReference type="KEGG" id="aoc:Aocu_12520"/>
<keyword evidence="1" id="KW-0446">Lipid-binding</keyword>
<dbReference type="NCBIfam" id="TIGR00762">
    <property type="entry name" value="DegV"/>
    <property type="match status" value="1"/>
</dbReference>
<protein>
    <submittedName>
        <fullName evidence="2">DAK1/DegV-like superfamily</fullName>
    </submittedName>
</protein>
<dbReference type="InterPro" id="IPR043168">
    <property type="entry name" value="DegV_C"/>
</dbReference>
<dbReference type="Gene3D" id="3.30.1180.10">
    <property type="match status" value="1"/>
</dbReference>
<evidence type="ECO:0000313" key="3">
    <source>
        <dbReference type="Proteomes" id="UP000032434"/>
    </source>
</evidence>
<dbReference type="GO" id="GO:0008289">
    <property type="term" value="F:lipid binding"/>
    <property type="evidence" value="ECO:0007669"/>
    <property type="project" value="UniProtKB-KW"/>
</dbReference>
<dbReference type="PANTHER" id="PTHR33434">
    <property type="entry name" value="DEGV DOMAIN-CONTAINING PROTEIN DR_1986-RELATED"/>
    <property type="match status" value="1"/>
</dbReference>
<evidence type="ECO:0000313" key="2">
    <source>
        <dbReference type="EMBL" id="CDR31325.1"/>
    </source>
</evidence>
<dbReference type="PANTHER" id="PTHR33434:SF2">
    <property type="entry name" value="FATTY ACID-BINDING PROTEIN TM_1468"/>
    <property type="match status" value="1"/>
</dbReference>
<dbReference type="AlphaFoldDB" id="A0A061ABT0"/>
<dbReference type="Pfam" id="PF02645">
    <property type="entry name" value="DegV"/>
    <property type="match status" value="1"/>
</dbReference>
<dbReference type="InterPro" id="IPR003797">
    <property type="entry name" value="DegV"/>
</dbReference>
<dbReference type="STRING" id="35623.Aocu_12520"/>
<dbReference type="EMBL" id="LK028559">
    <property type="protein sequence ID" value="CDR31325.1"/>
    <property type="molecule type" value="Genomic_DNA"/>
</dbReference>